<accession>A0AAV4QIN9</accession>
<organism evidence="2 3">
    <name type="scientific">Caerostris darwini</name>
    <dbReference type="NCBI Taxonomy" id="1538125"/>
    <lineage>
        <taxon>Eukaryota</taxon>
        <taxon>Metazoa</taxon>
        <taxon>Ecdysozoa</taxon>
        <taxon>Arthropoda</taxon>
        <taxon>Chelicerata</taxon>
        <taxon>Arachnida</taxon>
        <taxon>Araneae</taxon>
        <taxon>Araneomorphae</taxon>
        <taxon>Entelegynae</taxon>
        <taxon>Araneoidea</taxon>
        <taxon>Araneidae</taxon>
        <taxon>Caerostris</taxon>
    </lineage>
</organism>
<sequence>MSFTVQPGIVIGAGGMGMGEYRGQSMPSQTPLKKDTDDMPDGEEKGPDIIPANIINRAYYTEDPKESSPSGSTIATRRWPETPPRESIEASLTSTYRKPNYFDDRYSFP</sequence>
<gene>
    <name evidence="2" type="primary">AVEN_159349_1</name>
    <name evidence="2" type="ORF">CDAR_277641</name>
</gene>
<dbReference type="AlphaFoldDB" id="A0AAV4QIN9"/>
<feature type="compositionally biased region" description="Basic and acidic residues" evidence="1">
    <location>
        <begin position="32"/>
        <end position="47"/>
    </location>
</feature>
<protein>
    <submittedName>
        <fullName evidence="2">Uncharacterized protein</fullName>
    </submittedName>
</protein>
<proteinExistence type="predicted"/>
<evidence type="ECO:0000313" key="3">
    <source>
        <dbReference type="Proteomes" id="UP001054837"/>
    </source>
</evidence>
<name>A0AAV4QIN9_9ARAC</name>
<evidence type="ECO:0000256" key="1">
    <source>
        <dbReference type="SAM" id="MobiDB-lite"/>
    </source>
</evidence>
<dbReference type="Proteomes" id="UP001054837">
    <property type="component" value="Unassembled WGS sequence"/>
</dbReference>
<feature type="region of interest" description="Disordered" evidence="1">
    <location>
        <begin position="12"/>
        <end position="93"/>
    </location>
</feature>
<comment type="caution">
    <text evidence="2">The sequence shown here is derived from an EMBL/GenBank/DDBJ whole genome shotgun (WGS) entry which is preliminary data.</text>
</comment>
<reference evidence="2 3" key="1">
    <citation type="submission" date="2021-06" db="EMBL/GenBank/DDBJ databases">
        <title>Caerostris darwini draft genome.</title>
        <authorList>
            <person name="Kono N."/>
            <person name="Arakawa K."/>
        </authorList>
    </citation>
    <scope>NUCLEOTIDE SEQUENCE [LARGE SCALE GENOMIC DNA]</scope>
</reference>
<keyword evidence="3" id="KW-1185">Reference proteome</keyword>
<feature type="compositionally biased region" description="Basic and acidic residues" evidence="1">
    <location>
        <begin position="78"/>
        <end position="88"/>
    </location>
</feature>
<dbReference type="EMBL" id="BPLQ01004418">
    <property type="protein sequence ID" value="GIY07925.1"/>
    <property type="molecule type" value="Genomic_DNA"/>
</dbReference>
<evidence type="ECO:0000313" key="2">
    <source>
        <dbReference type="EMBL" id="GIY07925.1"/>
    </source>
</evidence>